<dbReference type="Proteomes" id="UP000006038">
    <property type="component" value="Chromosome 4"/>
</dbReference>
<proteinExistence type="predicted"/>
<name>J3LWC2_ORYBR</name>
<reference evidence="1" key="2">
    <citation type="submission" date="2013-04" db="UniProtKB">
        <authorList>
            <consortium name="EnsemblPlants"/>
        </authorList>
    </citation>
    <scope>IDENTIFICATION</scope>
</reference>
<dbReference type="HOGENOM" id="CLU_2352771_0_0_1"/>
<organism evidence="1">
    <name type="scientific">Oryza brachyantha</name>
    <name type="common">malo sina</name>
    <dbReference type="NCBI Taxonomy" id="4533"/>
    <lineage>
        <taxon>Eukaryota</taxon>
        <taxon>Viridiplantae</taxon>
        <taxon>Streptophyta</taxon>
        <taxon>Embryophyta</taxon>
        <taxon>Tracheophyta</taxon>
        <taxon>Spermatophyta</taxon>
        <taxon>Magnoliopsida</taxon>
        <taxon>Liliopsida</taxon>
        <taxon>Poales</taxon>
        <taxon>Poaceae</taxon>
        <taxon>BOP clade</taxon>
        <taxon>Oryzoideae</taxon>
        <taxon>Oryzeae</taxon>
        <taxon>Oryzinae</taxon>
        <taxon>Oryza</taxon>
    </lineage>
</organism>
<dbReference type="Gramene" id="OB04G14470.1">
    <property type="protein sequence ID" value="OB04G14470.1"/>
    <property type="gene ID" value="OB04G14470"/>
</dbReference>
<sequence>KHHDHARSSSQAAVVPVAAAQTGKSFSRVGRCLRMGLLSKKFTGLRSKLDDTVGMMGKSSWHGTWWNPSVYHSTRSVFSIGRSLLAHVASVSSPLLW</sequence>
<protein>
    <submittedName>
        <fullName evidence="1">Uncharacterized protein</fullName>
    </submittedName>
</protein>
<evidence type="ECO:0000313" key="1">
    <source>
        <dbReference type="EnsemblPlants" id="OB04G14470.1"/>
    </source>
</evidence>
<reference evidence="1" key="1">
    <citation type="journal article" date="2013" name="Nat. Commun.">
        <title>Whole-genome sequencing of Oryza brachyantha reveals mechanisms underlying Oryza genome evolution.</title>
        <authorList>
            <person name="Chen J."/>
            <person name="Huang Q."/>
            <person name="Gao D."/>
            <person name="Wang J."/>
            <person name="Lang Y."/>
            <person name="Liu T."/>
            <person name="Li B."/>
            <person name="Bai Z."/>
            <person name="Luis Goicoechea J."/>
            <person name="Liang C."/>
            <person name="Chen C."/>
            <person name="Zhang W."/>
            <person name="Sun S."/>
            <person name="Liao Y."/>
            <person name="Zhang X."/>
            <person name="Yang L."/>
            <person name="Song C."/>
            <person name="Wang M."/>
            <person name="Shi J."/>
            <person name="Liu G."/>
            <person name="Liu J."/>
            <person name="Zhou H."/>
            <person name="Zhou W."/>
            <person name="Yu Q."/>
            <person name="An N."/>
            <person name="Chen Y."/>
            <person name="Cai Q."/>
            <person name="Wang B."/>
            <person name="Liu B."/>
            <person name="Min J."/>
            <person name="Huang Y."/>
            <person name="Wu H."/>
            <person name="Li Z."/>
            <person name="Zhang Y."/>
            <person name="Yin Y."/>
            <person name="Song W."/>
            <person name="Jiang J."/>
            <person name="Jackson S.A."/>
            <person name="Wing R.A."/>
            <person name="Wang J."/>
            <person name="Chen M."/>
        </authorList>
    </citation>
    <scope>NUCLEOTIDE SEQUENCE [LARGE SCALE GENOMIC DNA]</scope>
    <source>
        <strain evidence="1">cv. IRGC 101232</strain>
    </source>
</reference>
<evidence type="ECO:0000313" key="2">
    <source>
        <dbReference type="Proteomes" id="UP000006038"/>
    </source>
</evidence>
<keyword evidence="2" id="KW-1185">Reference proteome</keyword>
<dbReference type="EnsemblPlants" id="OB04G14470.1">
    <property type="protein sequence ID" value="OB04G14470.1"/>
    <property type="gene ID" value="OB04G14470"/>
</dbReference>
<dbReference type="AlphaFoldDB" id="J3LWC2"/>
<accession>J3LWC2</accession>